<dbReference type="InterPro" id="IPR010994">
    <property type="entry name" value="RuvA_2-like"/>
</dbReference>
<dbReference type="Pfam" id="PF12836">
    <property type="entry name" value="HHH_3"/>
    <property type="match status" value="1"/>
</dbReference>
<dbReference type="PANTHER" id="PTHR21180">
    <property type="entry name" value="ENDONUCLEASE/EXONUCLEASE/PHOSPHATASE FAMILY DOMAIN-CONTAINING PROTEIN 1"/>
    <property type="match status" value="1"/>
</dbReference>
<evidence type="ECO:0000256" key="2">
    <source>
        <dbReference type="SAM" id="Phobius"/>
    </source>
</evidence>
<dbReference type="InterPro" id="IPR051675">
    <property type="entry name" value="Endo/Exo/Phosphatase_dom_1"/>
</dbReference>
<keyword evidence="2" id="KW-1133">Transmembrane helix</keyword>
<dbReference type="InterPro" id="IPR019554">
    <property type="entry name" value="Soluble_ligand-bd"/>
</dbReference>
<reference evidence="4 5" key="1">
    <citation type="submission" date="2019-03" db="EMBL/GenBank/DDBJ databases">
        <title>Draft genome sequences of novel Actinobacteria.</title>
        <authorList>
            <person name="Sahin N."/>
            <person name="Ay H."/>
            <person name="Saygin H."/>
        </authorList>
    </citation>
    <scope>NUCLEOTIDE SEQUENCE [LARGE SCALE GENOMIC DNA]</scope>
    <source>
        <strain evidence="4 5">JCM 13523</strain>
    </source>
</reference>
<evidence type="ECO:0000313" key="4">
    <source>
        <dbReference type="EMBL" id="TDD62126.1"/>
    </source>
</evidence>
<keyword evidence="2" id="KW-0472">Membrane</keyword>
<keyword evidence="2" id="KW-0812">Transmembrane</keyword>
<dbReference type="SUPFAM" id="SSF47781">
    <property type="entry name" value="RuvA domain 2-like"/>
    <property type="match status" value="1"/>
</dbReference>
<accession>A0A4R4ZUS2</accession>
<feature type="domain" description="Helix-hairpin-helix DNA-binding motif class 1" evidence="3">
    <location>
        <begin position="194"/>
        <end position="213"/>
    </location>
</feature>
<dbReference type="InterPro" id="IPR003583">
    <property type="entry name" value="Hlx-hairpin-Hlx_DNA-bd_motif"/>
</dbReference>
<dbReference type="AlphaFoldDB" id="A0A4R4ZUS2"/>
<dbReference type="GO" id="GO:0015627">
    <property type="term" value="C:type II protein secretion system complex"/>
    <property type="evidence" value="ECO:0007669"/>
    <property type="project" value="TreeGrafter"/>
</dbReference>
<keyword evidence="4" id="KW-0238">DNA-binding</keyword>
<dbReference type="GO" id="GO:0003677">
    <property type="term" value="F:DNA binding"/>
    <property type="evidence" value="ECO:0007669"/>
    <property type="project" value="UniProtKB-KW"/>
</dbReference>
<sequence length="216" mass="22292">MPGWIPEAVRSTRWTLSFRHVLVLLAVLVVGLGWGVWAVVRAQPSPISDARPPTLTTGSPVTQPTAPGATGKPPTGTVVIHVAGKVRRPGLVRAPTGSRVADILTLAGGPLRGVDLSSVNLARQVTDGEQILVGLPNAPTAPASSPGAAPAAGVPVNLNTATVPQLDALPGVGPVLAQRILDYRTENGLFSSVDQLQEVPGVGPKKFDSLKPHVRI</sequence>
<feature type="region of interest" description="Disordered" evidence="1">
    <location>
        <begin position="47"/>
        <end position="75"/>
    </location>
</feature>
<dbReference type="Gene3D" id="3.10.560.10">
    <property type="entry name" value="Outer membrane lipoprotein wza domain like"/>
    <property type="match status" value="1"/>
</dbReference>
<feature type="compositionally biased region" description="Low complexity" evidence="1">
    <location>
        <begin position="64"/>
        <end position="75"/>
    </location>
</feature>
<dbReference type="OrthoDB" id="9758724at2"/>
<gene>
    <name evidence="4" type="ORF">E1263_04410</name>
</gene>
<name>A0A4R4ZUS2_9ACTN</name>
<comment type="caution">
    <text evidence="4">The sequence shown here is derived from an EMBL/GenBank/DDBJ whole genome shotgun (WGS) entry which is preliminary data.</text>
</comment>
<keyword evidence="5" id="KW-1185">Reference proteome</keyword>
<dbReference type="EMBL" id="SMKX01000008">
    <property type="protein sequence ID" value="TDD62126.1"/>
    <property type="molecule type" value="Genomic_DNA"/>
</dbReference>
<protein>
    <submittedName>
        <fullName evidence="4">ComEA family DNA-binding protein</fullName>
    </submittedName>
</protein>
<evidence type="ECO:0000256" key="1">
    <source>
        <dbReference type="SAM" id="MobiDB-lite"/>
    </source>
</evidence>
<proteinExistence type="predicted"/>
<feature type="transmembrane region" description="Helical" evidence="2">
    <location>
        <begin position="21"/>
        <end position="40"/>
    </location>
</feature>
<dbReference type="RefSeq" id="WP_132165621.1">
    <property type="nucleotide sequence ID" value="NZ_SMKX01000008.1"/>
</dbReference>
<evidence type="ECO:0000259" key="3">
    <source>
        <dbReference type="SMART" id="SM00278"/>
    </source>
</evidence>
<dbReference type="SMART" id="SM00278">
    <property type="entry name" value="HhH1"/>
    <property type="match status" value="2"/>
</dbReference>
<dbReference type="Pfam" id="PF10531">
    <property type="entry name" value="SLBB"/>
    <property type="match status" value="1"/>
</dbReference>
<dbReference type="GO" id="GO:0006281">
    <property type="term" value="P:DNA repair"/>
    <property type="evidence" value="ECO:0007669"/>
    <property type="project" value="InterPro"/>
</dbReference>
<evidence type="ECO:0000313" key="5">
    <source>
        <dbReference type="Proteomes" id="UP000295124"/>
    </source>
</evidence>
<dbReference type="Gene3D" id="1.10.150.320">
    <property type="entry name" value="Photosystem II 12 kDa extrinsic protein"/>
    <property type="match status" value="1"/>
</dbReference>
<feature type="compositionally biased region" description="Polar residues" evidence="1">
    <location>
        <begin position="54"/>
        <end position="63"/>
    </location>
</feature>
<organism evidence="4 5">
    <name type="scientific">Kribbella antibiotica</name>
    <dbReference type="NCBI Taxonomy" id="190195"/>
    <lineage>
        <taxon>Bacteria</taxon>
        <taxon>Bacillati</taxon>
        <taxon>Actinomycetota</taxon>
        <taxon>Actinomycetes</taxon>
        <taxon>Propionibacteriales</taxon>
        <taxon>Kribbellaceae</taxon>
        <taxon>Kribbella</taxon>
    </lineage>
</organism>
<dbReference type="GO" id="GO:0015628">
    <property type="term" value="P:protein secretion by the type II secretion system"/>
    <property type="evidence" value="ECO:0007669"/>
    <property type="project" value="TreeGrafter"/>
</dbReference>
<dbReference type="PANTHER" id="PTHR21180:SF32">
    <property type="entry name" value="ENDONUCLEASE_EXONUCLEASE_PHOSPHATASE FAMILY DOMAIN-CONTAINING PROTEIN 1"/>
    <property type="match status" value="1"/>
</dbReference>
<feature type="domain" description="Helix-hairpin-helix DNA-binding motif class 1" evidence="3">
    <location>
        <begin position="164"/>
        <end position="183"/>
    </location>
</feature>
<dbReference type="Proteomes" id="UP000295124">
    <property type="component" value="Unassembled WGS sequence"/>
</dbReference>